<proteinExistence type="predicted"/>
<evidence type="ECO:0000256" key="1">
    <source>
        <dbReference type="SAM" id="MobiDB-lite"/>
    </source>
</evidence>
<evidence type="ECO:0000313" key="2">
    <source>
        <dbReference type="EMBL" id="CAI5784827.1"/>
    </source>
</evidence>
<name>A0AA35KWF9_9SAUR</name>
<sequence length="100" mass="10294">MEGAGKREAGDGEGEAEREEEEEEGKAAAAATEEEEEAPPDSPPFFLLYPGRGGAAAPGLQPQSAWRAAPPGPCGVPLPVLLSYIGPETGQQHRAGGARE</sequence>
<reference evidence="2" key="1">
    <citation type="submission" date="2022-12" db="EMBL/GenBank/DDBJ databases">
        <authorList>
            <person name="Alioto T."/>
            <person name="Alioto T."/>
            <person name="Gomez Garrido J."/>
        </authorList>
    </citation>
    <scope>NUCLEOTIDE SEQUENCE</scope>
</reference>
<keyword evidence="3" id="KW-1185">Reference proteome</keyword>
<dbReference type="EMBL" id="OX395134">
    <property type="protein sequence ID" value="CAI5784827.1"/>
    <property type="molecule type" value="Genomic_DNA"/>
</dbReference>
<dbReference type="AlphaFoldDB" id="A0AA35KWF9"/>
<accession>A0AA35KWF9</accession>
<feature type="compositionally biased region" description="Basic and acidic residues" evidence="1">
    <location>
        <begin position="1"/>
        <end position="10"/>
    </location>
</feature>
<feature type="compositionally biased region" description="Acidic residues" evidence="1">
    <location>
        <begin position="11"/>
        <end position="24"/>
    </location>
</feature>
<protein>
    <submittedName>
        <fullName evidence="2">Uncharacterized protein</fullName>
    </submittedName>
</protein>
<organism evidence="2 3">
    <name type="scientific">Podarcis lilfordi</name>
    <name type="common">Lilford's wall lizard</name>
    <dbReference type="NCBI Taxonomy" id="74358"/>
    <lineage>
        <taxon>Eukaryota</taxon>
        <taxon>Metazoa</taxon>
        <taxon>Chordata</taxon>
        <taxon>Craniata</taxon>
        <taxon>Vertebrata</taxon>
        <taxon>Euteleostomi</taxon>
        <taxon>Lepidosauria</taxon>
        <taxon>Squamata</taxon>
        <taxon>Bifurcata</taxon>
        <taxon>Unidentata</taxon>
        <taxon>Episquamata</taxon>
        <taxon>Laterata</taxon>
        <taxon>Lacertibaenia</taxon>
        <taxon>Lacertidae</taxon>
        <taxon>Podarcis</taxon>
    </lineage>
</organism>
<gene>
    <name evidence="2" type="ORF">PODLI_1B043565</name>
</gene>
<dbReference type="Proteomes" id="UP001178461">
    <property type="component" value="Chromosome 9"/>
</dbReference>
<feature type="region of interest" description="Disordered" evidence="1">
    <location>
        <begin position="1"/>
        <end position="73"/>
    </location>
</feature>
<evidence type="ECO:0000313" key="3">
    <source>
        <dbReference type="Proteomes" id="UP001178461"/>
    </source>
</evidence>